<dbReference type="RefSeq" id="XP_067521128.1">
    <property type="nucleotide sequence ID" value="XM_067665027.1"/>
</dbReference>
<keyword evidence="3" id="KW-1185">Reference proteome</keyword>
<reference evidence="2 3" key="1">
    <citation type="journal article" date="2009" name="PLoS Genet.">
        <title>Genomic analysis of the basal lineage fungus Rhizopus oryzae reveals a whole-genome duplication.</title>
        <authorList>
            <person name="Ma L.-J."/>
            <person name="Ibrahim A.S."/>
            <person name="Skory C."/>
            <person name="Grabherr M.G."/>
            <person name="Burger G."/>
            <person name="Butler M."/>
            <person name="Elias M."/>
            <person name="Idnurm A."/>
            <person name="Lang B.F."/>
            <person name="Sone T."/>
            <person name="Abe A."/>
            <person name="Calvo S.E."/>
            <person name="Corrochano L.M."/>
            <person name="Engels R."/>
            <person name="Fu J."/>
            <person name="Hansberg W."/>
            <person name="Kim J.-M."/>
            <person name="Kodira C.D."/>
            <person name="Koehrsen M.J."/>
            <person name="Liu B."/>
            <person name="Miranda-Saavedra D."/>
            <person name="O'Leary S."/>
            <person name="Ortiz-Castellanos L."/>
            <person name="Poulter R."/>
            <person name="Rodriguez-Romero J."/>
            <person name="Ruiz-Herrera J."/>
            <person name="Shen Y.-Q."/>
            <person name="Zeng Q."/>
            <person name="Galagan J."/>
            <person name="Birren B.W."/>
            <person name="Cuomo C.A."/>
            <person name="Wickes B.L."/>
        </authorList>
    </citation>
    <scope>NUCLEOTIDE SEQUENCE [LARGE SCALE GENOMIC DNA]</scope>
    <source>
        <strain evidence="3">RA 99-880 / ATCC MYA-4621 / FGSC 9543 / NRRL 43880</strain>
    </source>
</reference>
<dbReference type="GeneID" id="93617408"/>
<dbReference type="AlphaFoldDB" id="I1CBA2"/>
<proteinExistence type="predicted"/>
<keyword evidence="1" id="KW-0812">Transmembrane</keyword>
<protein>
    <submittedName>
        <fullName evidence="2">Uncharacterized protein</fullName>
    </submittedName>
</protein>
<dbReference type="Proteomes" id="UP000009138">
    <property type="component" value="Unassembled WGS sequence"/>
</dbReference>
<dbReference type="VEuPathDB" id="FungiDB:RO3G_10442"/>
<organism evidence="2 3">
    <name type="scientific">Rhizopus delemar (strain RA 99-880 / ATCC MYA-4621 / FGSC 9543 / NRRL 43880)</name>
    <name type="common">Mucormycosis agent</name>
    <name type="synonym">Rhizopus arrhizus var. delemar</name>
    <dbReference type="NCBI Taxonomy" id="246409"/>
    <lineage>
        <taxon>Eukaryota</taxon>
        <taxon>Fungi</taxon>
        <taxon>Fungi incertae sedis</taxon>
        <taxon>Mucoromycota</taxon>
        <taxon>Mucoromycotina</taxon>
        <taxon>Mucoromycetes</taxon>
        <taxon>Mucorales</taxon>
        <taxon>Mucorineae</taxon>
        <taxon>Rhizopodaceae</taxon>
        <taxon>Rhizopus</taxon>
    </lineage>
</organism>
<name>I1CBA2_RHIO9</name>
<keyword evidence="1" id="KW-0472">Membrane</keyword>
<accession>I1CBA2</accession>
<keyword evidence="1" id="KW-1133">Transmembrane helix</keyword>
<dbReference type="InParanoid" id="I1CBA2"/>
<sequence length="54" mass="6299">MLMFTRPTTCLEDTHMYILAKYVVQPKLKLPLFFLQGLSGLYFIVMLTNDIVET</sequence>
<gene>
    <name evidence="2" type="ORF">RO3G_10442</name>
</gene>
<dbReference type="EMBL" id="CH476739">
    <property type="protein sequence ID" value="EIE85732.1"/>
    <property type="molecule type" value="Genomic_DNA"/>
</dbReference>
<evidence type="ECO:0000313" key="3">
    <source>
        <dbReference type="Proteomes" id="UP000009138"/>
    </source>
</evidence>
<evidence type="ECO:0000256" key="1">
    <source>
        <dbReference type="SAM" id="Phobius"/>
    </source>
</evidence>
<evidence type="ECO:0000313" key="2">
    <source>
        <dbReference type="EMBL" id="EIE85732.1"/>
    </source>
</evidence>
<feature type="transmembrane region" description="Helical" evidence="1">
    <location>
        <begin position="32"/>
        <end position="52"/>
    </location>
</feature>